<dbReference type="Gene3D" id="1.20.1250.20">
    <property type="entry name" value="MFS general substrate transporter like domains"/>
    <property type="match status" value="2"/>
</dbReference>
<dbReference type="PROSITE" id="PS50850">
    <property type="entry name" value="MFS"/>
    <property type="match status" value="1"/>
</dbReference>
<dbReference type="EMBL" id="JAMQOM010000005">
    <property type="protein sequence ID" value="MDS0222301.1"/>
    <property type="molecule type" value="Genomic_DNA"/>
</dbReference>
<keyword evidence="3 6" id="KW-0812">Transmembrane</keyword>
<feature type="transmembrane region" description="Helical" evidence="6">
    <location>
        <begin position="348"/>
        <end position="372"/>
    </location>
</feature>
<feature type="transmembrane region" description="Helical" evidence="6">
    <location>
        <begin position="145"/>
        <end position="164"/>
    </location>
</feature>
<dbReference type="InterPro" id="IPR036259">
    <property type="entry name" value="MFS_trans_sf"/>
</dbReference>
<evidence type="ECO:0000256" key="4">
    <source>
        <dbReference type="ARBA" id="ARBA00022989"/>
    </source>
</evidence>
<keyword evidence="4 6" id="KW-1133">Transmembrane helix</keyword>
<evidence type="ECO:0000256" key="2">
    <source>
        <dbReference type="ARBA" id="ARBA00022475"/>
    </source>
</evidence>
<feature type="transmembrane region" description="Helical" evidence="6">
    <location>
        <begin position="384"/>
        <end position="402"/>
    </location>
</feature>
<keyword evidence="5 6" id="KW-0472">Membrane</keyword>
<dbReference type="SUPFAM" id="SSF103473">
    <property type="entry name" value="MFS general substrate transporter"/>
    <property type="match status" value="1"/>
</dbReference>
<evidence type="ECO:0000256" key="1">
    <source>
        <dbReference type="ARBA" id="ARBA00004651"/>
    </source>
</evidence>
<evidence type="ECO:0000256" key="3">
    <source>
        <dbReference type="ARBA" id="ARBA00022692"/>
    </source>
</evidence>
<keyword evidence="9" id="KW-1185">Reference proteome</keyword>
<reference evidence="8 9" key="1">
    <citation type="submission" date="2022-06" db="EMBL/GenBank/DDBJ databases">
        <title>Haloarcula sp. a new haloarchaeum isolate from saline soil.</title>
        <authorList>
            <person name="Strakova D."/>
            <person name="Galisteo C."/>
            <person name="Sanchez-Porro C."/>
            <person name="Ventosa A."/>
        </authorList>
    </citation>
    <scope>NUCLEOTIDE SEQUENCE [LARGE SCALE GENOMIC DNA]</scope>
    <source>
        <strain evidence="8 9">S1AR25-5A</strain>
    </source>
</reference>
<dbReference type="PANTHER" id="PTHR43124">
    <property type="entry name" value="PURINE EFFLUX PUMP PBUE"/>
    <property type="match status" value="1"/>
</dbReference>
<sequence length="408" mass="41949">MSSEDAALDATTAVTSERARWGLLAGAILMSVALAAYELVPASVTPLIRDSLGVGASEAGLLVSVMFGTVVLASIPVGIVLDRTNSRYAIAVAVGLLLVAGVWGWQAATTGAYWSLVASRVLGGVAYTVVWNAGIDIVGRSFDPARQATAVATFTASGPVGFAIGQGTGPIVAEQFGWPAVFPIFTGIACVGVLIFWPMSRGSGHATGTPAPTLSDLGRVVTNRRVWTVGLLGFLGYALYLFVNSWAPSYLTEDLQLSLALSGALVALFPAVGALSRMSGGVLSDTLFGGNRRPIVLLSFLIATPVITGFTAIRTVPVVVAALLVAGFAIQLCLGLVFAYVRELVEPAVAATAVAFLTSVSLAGAFIAPIAAGWLIDASNYETAFLVAGILGGLGVLLAWYAPEPEET</sequence>
<dbReference type="Pfam" id="PF07690">
    <property type="entry name" value="MFS_1"/>
    <property type="match status" value="1"/>
</dbReference>
<feature type="transmembrane region" description="Helical" evidence="6">
    <location>
        <begin position="112"/>
        <end position="133"/>
    </location>
</feature>
<dbReference type="Proteomes" id="UP001253439">
    <property type="component" value="Unassembled WGS sequence"/>
</dbReference>
<feature type="transmembrane region" description="Helical" evidence="6">
    <location>
        <begin position="319"/>
        <end position="341"/>
    </location>
</feature>
<feature type="transmembrane region" description="Helical" evidence="6">
    <location>
        <begin position="88"/>
        <end position="106"/>
    </location>
</feature>
<evidence type="ECO:0000259" key="7">
    <source>
        <dbReference type="PROSITE" id="PS50850"/>
    </source>
</evidence>
<feature type="transmembrane region" description="Helical" evidence="6">
    <location>
        <begin position="226"/>
        <end position="243"/>
    </location>
</feature>
<feature type="transmembrane region" description="Helical" evidence="6">
    <location>
        <begin position="60"/>
        <end position="81"/>
    </location>
</feature>
<dbReference type="GO" id="GO:0022857">
    <property type="term" value="F:transmembrane transporter activity"/>
    <property type="evidence" value="ECO:0007669"/>
    <property type="project" value="InterPro"/>
</dbReference>
<feature type="transmembrane region" description="Helical" evidence="6">
    <location>
        <begin position="176"/>
        <end position="197"/>
    </location>
</feature>
<dbReference type="RefSeq" id="WP_310896919.1">
    <property type="nucleotide sequence ID" value="NZ_JAMQOM010000005.1"/>
</dbReference>
<dbReference type="GO" id="GO:0005886">
    <property type="term" value="C:plasma membrane"/>
    <property type="evidence" value="ECO:0007669"/>
    <property type="project" value="UniProtKB-SubCell"/>
</dbReference>
<evidence type="ECO:0000256" key="6">
    <source>
        <dbReference type="SAM" id="Phobius"/>
    </source>
</evidence>
<protein>
    <submittedName>
        <fullName evidence="8">MFS transporter</fullName>
    </submittedName>
</protein>
<gene>
    <name evidence="8" type="ORF">NDI54_13185</name>
</gene>
<name>A0AAE4F0Z4_9EURY</name>
<feature type="transmembrane region" description="Helical" evidence="6">
    <location>
        <begin position="255"/>
        <end position="275"/>
    </location>
</feature>
<proteinExistence type="predicted"/>
<organism evidence="8 9">
    <name type="scientific">Haloarcula terrestris</name>
    <dbReference type="NCBI Taxonomy" id="2950533"/>
    <lineage>
        <taxon>Archaea</taxon>
        <taxon>Methanobacteriati</taxon>
        <taxon>Methanobacteriota</taxon>
        <taxon>Stenosarchaea group</taxon>
        <taxon>Halobacteria</taxon>
        <taxon>Halobacteriales</taxon>
        <taxon>Haloarculaceae</taxon>
        <taxon>Haloarcula</taxon>
    </lineage>
</organism>
<dbReference type="AlphaFoldDB" id="A0AAE4F0Z4"/>
<evidence type="ECO:0000256" key="5">
    <source>
        <dbReference type="ARBA" id="ARBA00023136"/>
    </source>
</evidence>
<dbReference type="InterPro" id="IPR050189">
    <property type="entry name" value="MFS_Efflux_Transporters"/>
</dbReference>
<feature type="transmembrane region" description="Helical" evidence="6">
    <location>
        <begin position="295"/>
        <end position="313"/>
    </location>
</feature>
<dbReference type="InterPro" id="IPR020846">
    <property type="entry name" value="MFS_dom"/>
</dbReference>
<dbReference type="InterPro" id="IPR011701">
    <property type="entry name" value="MFS"/>
</dbReference>
<comment type="subcellular location">
    <subcellularLocation>
        <location evidence="1">Cell membrane</location>
        <topology evidence="1">Multi-pass membrane protein</topology>
    </subcellularLocation>
</comment>
<feature type="transmembrane region" description="Helical" evidence="6">
    <location>
        <begin position="21"/>
        <end position="40"/>
    </location>
</feature>
<accession>A0AAE4F0Z4</accession>
<evidence type="ECO:0000313" key="8">
    <source>
        <dbReference type="EMBL" id="MDS0222301.1"/>
    </source>
</evidence>
<dbReference type="PANTHER" id="PTHR43124:SF3">
    <property type="entry name" value="CHLORAMPHENICOL EFFLUX PUMP RV0191"/>
    <property type="match status" value="1"/>
</dbReference>
<comment type="caution">
    <text evidence="8">The sequence shown here is derived from an EMBL/GenBank/DDBJ whole genome shotgun (WGS) entry which is preliminary data.</text>
</comment>
<evidence type="ECO:0000313" key="9">
    <source>
        <dbReference type="Proteomes" id="UP001253439"/>
    </source>
</evidence>
<feature type="domain" description="Major facilitator superfamily (MFS) profile" evidence="7">
    <location>
        <begin position="19"/>
        <end position="407"/>
    </location>
</feature>
<keyword evidence="2" id="KW-1003">Cell membrane</keyword>